<sequence>MGGECISSSIGSVLFEPSSATPSTIFSSKADLDADDVELSVSSVFVDFIVPPLLLAFGFSVPDVSVSFGVGGFETALITGFATVSSGTLLVSETGDSPTFTFAFRSGEDVSFDFGFEPLFSCSAVGFAARF</sequence>
<dbReference type="EMBL" id="LR881470">
    <property type="protein sequence ID" value="CAD5331327.1"/>
    <property type="molecule type" value="Genomic_DNA"/>
</dbReference>
<dbReference type="AlphaFoldDB" id="A0A7G2FDP7"/>
<accession>A0A7G2FDP7</accession>
<evidence type="ECO:0000313" key="1">
    <source>
        <dbReference type="EMBL" id="CAD5331327.1"/>
    </source>
</evidence>
<proteinExistence type="predicted"/>
<name>A0A7G2FDP7_ARATH</name>
<evidence type="ECO:0000313" key="2">
    <source>
        <dbReference type="Proteomes" id="UP000516314"/>
    </source>
</evidence>
<organism evidence="1 2">
    <name type="scientific">Arabidopsis thaliana</name>
    <name type="common">Mouse-ear cress</name>
    <dbReference type="NCBI Taxonomy" id="3702"/>
    <lineage>
        <taxon>Eukaryota</taxon>
        <taxon>Viridiplantae</taxon>
        <taxon>Streptophyta</taxon>
        <taxon>Embryophyta</taxon>
        <taxon>Tracheophyta</taxon>
        <taxon>Spermatophyta</taxon>
        <taxon>Magnoliopsida</taxon>
        <taxon>eudicotyledons</taxon>
        <taxon>Gunneridae</taxon>
        <taxon>Pentapetalae</taxon>
        <taxon>rosids</taxon>
        <taxon>malvids</taxon>
        <taxon>Brassicales</taxon>
        <taxon>Brassicaceae</taxon>
        <taxon>Camelineae</taxon>
        <taxon>Arabidopsis</taxon>
    </lineage>
</organism>
<reference evidence="1 2" key="1">
    <citation type="submission" date="2020-09" db="EMBL/GenBank/DDBJ databases">
        <authorList>
            <person name="Ashkenazy H."/>
        </authorList>
    </citation>
    <scope>NUCLEOTIDE SEQUENCE [LARGE SCALE GENOMIC DNA]</scope>
    <source>
        <strain evidence="2">cv. Cdm-0</strain>
    </source>
</reference>
<gene>
    <name evidence="1" type="ORF">AT9943_LOCUS18806</name>
</gene>
<protein>
    <submittedName>
        <fullName evidence="1">(thale cress) hypothetical protein</fullName>
    </submittedName>
</protein>
<dbReference type="Proteomes" id="UP000516314">
    <property type="component" value="Chromosome 5"/>
</dbReference>